<name>A0A835R3U1_VANPL</name>
<dbReference type="InterPro" id="IPR002885">
    <property type="entry name" value="PPR_rpt"/>
</dbReference>
<dbReference type="Pfam" id="PF13041">
    <property type="entry name" value="PPR_2"/>
    <property type="match status" value="1"/>
</dbReference>
<feature type="repeat" description="PPR" evidence="2">
    <location>
        <begin position="154"/>
        <end position="188"/>
    </location>
</feature>
<evidence type="ECO:0000256" key="1">
    <source>
        <dbReference type="ARBA" id="ARBA00022737"/>
    </source>
</evidence>
<evidence type="ECO:0000256" key="2">
    <source>
        <dbReference type="PROSITE-ProRule" id="PRU00708"/>
    </source>
</evidence>
<organism evidence="3 4">
    <name type="scientific">Vanilla planifolia</name>
    <name type="common">Vanilla</name>
    <dbReference type="NCBI Taxonomy" id="51239"/>
    <lineage>
        <taxon>Eukaryota</taxon>
        <taxon>Viridiplantae</taxon>
        <taxon>Streptophyta</taxon>
        <taxon>Embryophyta</taxon>
        <taxon>Tracheophyta</taxon>
        <taxon>Spermatophyta</taxon>
        <taxon>Magnoliopsida</taxon>
        <taxon>Liliopsida</taxon>
        <taxon>Asparagales</taxon>
        <taxon>Orchidaceae</taxon>
        <taxon>Vanilloideae</taxon>
        <taxon>Vanilleae</taxon>
        <taxon>Vanilla</taxon>
    </lineage>
</organism>
<sequence>MQACSRRGYSLIVERNQTPKSLAAAIQNFIDSSDPIKGQPIHAIIIKSGQPPVTNVSIKLLILHLRCGLLANARKVFDQMPKPTLSAFNYLISGYFKAGIAGESLDLVRKLACLGEKPDGFTLSMVLKLSSILVSFDIAKQTHTQIIKLEAGSDDVVFSALIDSYVKNGMIGYARRVLEALPRNSLVCSTSLIVGYMNEKSFRDAEEIFKCLVEKDVVVYNAMIEGYSKMMGTASKSFEVYKEMRVEGYNPTISTVVSVVGACSLLLALEFGHQLHCQFIKSSVYSHVKVGSALIDMYSKCGWVEDARRIFDHMPDKNVFSWTSMIDGYGKNGVPDEALRLFYHMRCSSEVKPNYTTFVSVLSACGHAGFVSDGKEIFECIEKKYSMKPKMEHYACMVDILGRAGQLLEAHDFIKKIPEKPNSDVWAALLGASRVHGDVAMADTAANELFKLSKNERPGAYIALSNTFAAAGEWEGVCAVRDLMKKRRVPRIAGYSWVDTKDYLDSIMVRKAGKLP</sequence>
<dbReference type="InterPro" id="IPR046960">
    <property type="entry name" value="PPR_At4g14850-like_plant"/>
</dbReference>
<feature type="repeat" description="PPR" evidence="2">
    <location>
        <begin position="216"/>
        <end position="251"/>
    </location>
</feature>
<proteinExistence type="predicted"/>
<dbReference type="Gene3D" id="1.25.40.10">
    <property type="entry name" value="Tetratricopeptide repeat domain"/>
    <property type="match status" value="3"/>
</dbReference>
<dbReference type="OrthoDB" id="185373at2759"/>
<dbReference type="AlphaFoldDB" id="A0A835R3U1"/>
<dbReference type="InterPro" id="IPR046848">
    <property type="entry name" value="E_motif"/>
</dbReference>
<dbReference type="GO" id="GO:0003723">
    <property type="term" value="F:RNA binding"/>
    <property type="evidence" value="ECO:0007669"/>
    <property type="project" value="InterPro"/>
</dbReference>
<evidence type="ECO:0008006" key="5">
    <source>
        <dbReference type="Google" id="ProtNLM"/>
    </source>
</evidence>
<gene>
    <name evidence="3" type="ORF">HPP92_011988</name>
</gene>
<reference evidence="3 4" key="1">
    <citation type="journal article" date="2020" name="Nat. Food">
        <title>A phased Vanilla planifolia genome enables genetic improvement of flavour and production.</title>
        <authorList>
            <person name="Hasing T."/>
            <person name="Tang H."/>
            <person name="Brym M."/>
            <person name="Khazi F."/>
            <person name="Huang T."/>
            <person name="Chambers A.H."/>
        </authorList>
    </citation>
    <scope>NUCLEOTIDE SEQUENCE [LARGE SCALE GENOMIC DNA]</scope>
    <source>
        <tissue evidence="3">Leaf</tissue>
    </source>
</reference>
<dbReference type="InterPro" id="IPR011990">
    <property type="entry name" value="TPR-like_helical_dom_sf"/>
</dbReference>
<dbReference type="PANTHER" id="PTHR47926:SF535">
    <property type="entry name" value="PENTACOTRIPEPTIDE-REPEAT REGION OF PRORP DOMAIN-CONTAINING PROTEIN"/>
    <property type="match status" value="1"/>
</dbReference>
<dbReference type="FunFam" id="1.25.40.10:FF:001093">
    <property type="entry name" value="Pentatricopeptide repeat-containing protein At2g34400"/>
    <property type="match status" value="1"/>
</dbReference>
<protein>
    <recommendedName>
        <fullName evidence="5">Pentatricopeptide repeat-containing protein</fullName>
    </recommendedName>
</protein>
<feature type="repeat" description="PPR" evidence="2">
    <location>
        <begin position="318"/>
        <end position="353"/>
    </location>
</feature>
<evidence type="ECO:0000313" key="3">
    <source>
        <dbReference type="EMBL" id="KAG0483904.1"/>
    </source>
</evidence>
<keyword evidence="1" id="KW-0677">Repeat</keyword>
<dbReference type="Proteomes" id="UP000639772">
    <property type="component" value="Unassembled WGS sequence"/>
</dbReference>
<dbReference type="PROSITE" id="PS51375">
    <property type="entry name" value="PPR"/>
    <property type="match status" value="3"/>
</dbReference>
<dbReference type="Pfam" id="PF01535">
    <property type="entry name" value="PPR"/>
    <property type="match status" value="5"/>
</dbReference>
<dbReference type="GO" id="GO:0009451">
    <property type="term" value="P:RNA modification"/>
    <property type="evidence" value="ECO:0007669"/>
    <property type="project" value="InterPro"/>
</dbReference>
<accession>A0A835R3U1</accession>
<evidence type="ECO:0000313" key="4">
    <source>
        <dbReference type="Proteomes" id="UP000639772"/>
    </source>
</evidence>
<dbReference type="EMBL" id="JADCNM010000005">
    <property type="protein sequence ID" value="KAG0483904.1"/>
    <property type="molecule type" value="Genomic_DNA"/>
</dbReference>
<dbReference type="Pfam" id="PF20431">
    <property type="entry name" value="E_motif"/>
    <property type="match status" value="1"/>
</dbReference>
<dbReference type="NCBIfam" id="TIGR00756">
    <property type="entry name" value="PPR"/>
    <property type="match status" value="3"/>
</dbReference>
<dbReference type="PANTHER" id="PTHR47926">
    <property type="entry name" value="PENTATRICOPEPTIDE REPEAT-CONTAINING PROTEIN"/>
    <property type="match status" value="1"/>
</dbReference>
<comment type="caution">
    <text evidence="3">The sequence shown here is derived from an EMBL/GenBank/DDBJ whole genome shotgun (WGS) entry which is preliminary data.</text>
</comment>